<dbReference type="InterPro" id="IPR003812">
    <property type="entry name" value="Fido"/>
</dbReference>
<evidence type="ECO:0000313" key="3">
    <source>
        <dbReference type="Proteomes" id="UP000240974"/>
    </source>
</evidence>
<dbReference type="InterPro" id="IPR011204">
    <property type="entry name" value="Virulence_RhuM-like"/>
</dbReference>
<dbReference type="SUPFAM" id="SSF140931">
    <property type="entry name" value="Fic-like"/>
    <property type="match status" value="1"/>
</dbReference>
<organism evidence="2 3">
    <name type="scientific">Faecalibacillus intestinalis</name>
    <dbReference type="NCBI Taxonomy" id="1982626"/>
    <lineage>
        <taxon>Bacteria</taxon>
        <taxon>Bacillati</taxon>
        <taxon>Bacillota</taxon>
        <taxon>Erysipelotrichia</taxon>
        <taxon>Erysipelotrichales</taxon>
        <taxon>Coprobacillaceae</taxon>
        <taxon>Faecalibacillus</taxon>
    </lineage>
</organism>
<keyword evidence="3" id="KW-1185">Reference proteome</keyword>
<dbReference type="InterPro" id="IPR036597">
    <property type="entry name" value="Fido-like_dom_sf"/>
</dbReference>
<sequence length="326" mass="37704">MVDLIEKNEVVQFKDGNFVLDINVSSNGETVWLTLDQMSKLFNKNKSTISRHIANIFNEKELDEKSSVAKNATQLKRYDPRTKKDRIAVVDVNYYNLDVIISVGYIVKSKQGILFRKWANSILKEYLLKGYAVNDRHFQDIDYVTTMLDQYRNAGGQLPSSISMLEFLKAYQRGFKILDDYDHHHLEVPVGQKDTYVLRYDECINLIHNTMFENRGDLFSIERDDSFKSSISTIYQSFGEIDLYPTLEDKASALLYFIVKNHSFIDGNKRIGATIFLYFLNQNNALYKNGKERINNDALATLTILVASSRPEDKEIMIQLIKTIIK</sequence>
<dbReference type="InterPro" id="IPR053737">
    <property type="entry name" value="Type_II_TA_Toxin"/>
</dbReference>
<dbReference type="PROSITE" id="PS51459">
    <property type="entry name" value="FIDO"/>
    <property type="match status" value="1"/>
</dbReference>
<feature type="domain" description="Fido" evidence="1">
    <location>
        <begin position="199"/>
        <end position="323"/>
    </location>
</feature>
<name>A0A2T3G6C2_9FIRM</name>
<dbReference type="Proteomes" id="UP000240974">
    <property type="component" value="Unassembled WGS sequence"/>
</dbReference>
<dbReference type="AlphaFoldDB" id="A0A2T3G6C2"/>
<dbReference type="Pfam" id="PF13310">
    <property type="entry name" value="Virulence_RhuM"/>
    <property type="match status" value="1"/>
</dbReference>
<comment type="caution">
    <text evidence="2">The sequence shown here is derived from an EMBL/GenBank/DDBJ whole genome shotgun (WGS) entry which is preliminary data.</text>
</comment>
<reference evidence="2 3" key="1">
    <citation type="journal article" date="2019" name="Int. J. Syst. Evol. Microbiol.">
        <title>Faecalibacillus intestinalis gen. nov., sp. nov. and Faecalibacillus faecis sp. nov., isolated from human faeces.</title>
        <authorList>
            <person name="Seo B."/>
            <person name="Jeon K."/>
            <person name="Baek I."/>
            <person name="Lee Y.M."/>
            <person name="Baek K."/>
            <person name="Ko G."/>
        </authorList>
    </citation>
    <scope>NUCLEOTIDE SEQUENCE [LARGE SCALE GENOMIC DNA]</scope>
    <source>
        <strain evidence="2 3">SNUG30099</strain>
    </source>
</reference>
<evidence type="ECO:0000313" key="2">
    <source>
        <dbReference type="EMBL" id="PST42991.1"/>
    </source>
</evidence>
<dbReference type="Gene3D" id="1.20.120.1870">
    <property type="entry name" value="Fic/DOC protein, Fido domain"/>
    <property type="match status" value="1"/>
</dbReference>
<accession>A0A2T3G6C2</accession>
<proteinExistence type="predicted"/>
<protein>
    <submittedName>
        <fullName evidence="2">Death-on-curing protein</fullName>
    </submittedName>
</protein>
<dbReference type="RefSeq" id="WP_107029164.1">
    <property type="nucleotide sequence ID" value="NZ_PYLQ01000002.1"/>
</dbReference>
<dbReference type="PANTHER" id="PTHR35810">
    <property type="entry name" value="CYTOPLASMIC PROTEIN-RELATED"/>
    <property type="match status" value="1"/>
</dbReference>
<evidence type="ECO:0000259" key="1">
    <source>
        <dbReference type="PROSITE" id="PS51459"/>
    </source>
</evidence>
<dbReference type="Pfam" id="PF02661">
    <property type="entry name" value="Fic"/>
    <property type="match status" value="1"/>
</dbReference>
<gene>
    <name evidence="2" type="ORF">C7U54_02290</name>
</gene>
<dbReference type="PANTHER" id="PTHR35810:SF1">
    <property type="entry name" value="CYTOPLASMIC PROTEIN"/>
    <property type="match status" value="1"/>
</dbReference>
<dbReference type="EMBL" id="PYLQ01000002">
    <property type="protein sequence ID" value="PST42991.1"/>
    <property type="molecule type" value="Genomic_DNA"/>
</dbReference>